<keyword evidence="4" id="KW-1185">Reference proteome</keyword>
<reference evidence="3 4" key="2">
    <citation type="journal article" date="2019" name="G3 (Bethesda)">
        <title>Hybrid Assembly of the Genome of the Entomopathogenic Nematode Steinernema carpocapsae Identifies the X-Chromosome.</title>
        <authorList>
            <person name="Serra L."/>
            <person name="Macchietto M."/>
            <person name="Macias-Munoz A."/>
            <person name="McGill C.J."/>
            <person name="Rodriguez I.M."/>
            <person name="Rodriguez B."/>
            <person name="Murad R."/>
            <person name="Mortazavi A."/>
        </authorList>
    </citation>
    <scope>NUCLEOTIDE SEQUENCE [LARGE SCALE GENOMIC DNA]</scope>
    <source>
        <strain evidence="3 4">ALL</strain>
    </source>
</reference>
<organism evidence="3 4">
    <name type="scientific">Steinernema carpocapsae</name>
    <name type="common">Entomopathogenic nematode</name>
    <dbReference type="NCBI Taxonomy" id="34508"/>
    <lineage>
        <taxon>Eukaryota</taxon>
        <taxon>Metazoa</taxon>
        <taxon>Ecdysozoa</taxon>
        <taxon>Nematoda</taxon>
        <taxon>Chromadorea</taxon>
        <taxon>Rhabditida</taxon>
        <taxon>Tylenchina</taxon>
        <taxon>Panagrolaimomorpha</taxon>
        <taxon>Strongyloidoidea</taxon>
        <taxon>Steinernematidae</taxon>
        <taxon>Steinernema</taxon>
    </lineage>
</organism>
<dbReference type="Proteomes" id="UP000298663">
    <property type="component" value="Chromosome X"/>
</dbReference>
<feature type="chain" id="PRO_5020677521" description="Nematode cuticle collagen N-terminal domain-containing protein" evidence="2">
    <location>
        <begin position="32"/>
        <end position="144"/>
    </location>
</feature>
<dbReference type="EMBL" id="CM016762">
    <property type="protein sequence ID" value="TMS35699.1"/>
    <property type="molecule type" value="Genomic_DNA"/>
</dbReference>
<comment type="caution">
    <text evidence="3">The sequence shown here is derived from an EMBL/GenBank/DDBJ whole genome shotgun (WGS) entry which is preliminary data.</text>
</comment>
<keyword evidence="2" id="KW-0732">Signal</keyword>
<dbReference type="EMBL" id="AZBU02000001">
    <property type="protein sequence ID" value="TMS35699.1"/>
    <property type="molecule type" value="Genomic_DNA"/>
</dbReference>
<evidence type="ECO:0000256" key="2">
    <source>
        <dbReference type="SAM" id="SignalP"/>
    </source>
</evidence>
<gene>
    <name evidence="3" type="ORF">L596_003044</name>
</gene>
<keyword evidence="1" id="KW-1133">Transmembrane helix</keyword>
<keyword evidence="1" id="KW-0472">Membrane</keyword>
<protein>
    <recommendedName>
        <fullName evidence="5">Nematode cuticle collagen N-terminal domain-containing protein</fullName>
    </recommendedName>
</protein>
<evidence type="ECO:0000313" key="3">
    <source>
        <dbReference type="EMBL" id="TMS35699.1"/>
    </source>
</evidence>
<dbReference type="STRING" id="34508.A0A4U8USX9"/>
<dbReference type="OrthoDB" id="5871304at2759"/>
<keyword evidence="1" id="KW-0812">Transmembrane</keyword>
<reference evidence="3 4" key="1">
    <citation type="journal article" date="2015" name="Genome Biol.">
        <title>Comparative genomics of Steinernema reveals deeply conserved gene regulatory networks.</title>
        <authorList>
            <person name="Dillman A.R."/>
            <person name="Macchietto M."/>
            <person name="Porter C.F."/>
            <person name="Rogers A."/>
            <person name="Williams B."/>
            <person name="Antoshechkin I."/>
            <person name="Lee M.M."/>
            <person name="Goodwin Z."/>
            <person name="Lu X."/>
            <person name="Lewis E.E."/>
            <person name="Goodrich-Blair H."/>
            <person name="Stock S.P."/>
            <person name="Adams B.J."/>
            <person name="Sternberg P.W."/>
            <person name="Mortazavi A."/>
        </authorList>
    </citation>
    <scope>NUCLEOTIDE SEQUENCE [LARGE SCALE GENOMIC DNA]</scope>
    <source>
        <strain evidence="3 4">ALL</strain>
    </source>
</reference>
<evidence type="ECO:0000256" key="1">
    <source>
        <dbReference type="SAM" id="Phobius"/>
    </source>
</evidence>
<accession>A0A4U8USX9</accession>
<proteinExistence type="predicted"/>
<feature type="transmembrane region" description="Helical" evidence="1">
    <location>
        <begin position="69"/>
        <end position="92"/>
    </location>
</feature>
<dbReference type="AlphaFoldDB" id="A0A4U8USX9"/>
<feature type="signal peptide" evidence="2">
    <location>
        <begin position="1"/>
        <end position="31"/>
    </location>
</feature>
<evidence type="ECO:0000313" key="4">
    <source>
        <dbReference type="Proteomes" id="UP000298663"/>
    </source>
</evidence>
<sequence>MRLLVRLGLAACAVVFLLICLALSRFSKIHADEENNETDEAVKILLLSDAGNGAADGTQNAPPKITFNVAVVLVVSLLSVVLLITGIIVLAVTLDPNSRSDDDEDFEEYDYRESGFRPNWFEEYIDNVSDNECNMDSKVPLDEL</sequence>
<evidence type="ECO:0008006" key="5">
    <source>
        <dbReference type="Google" id="ProtNLM"/>
    </source>
</evidence>
<name>A0A4U8USX9_STECR</name>